<dbReference type="OrthoDB" id="7000272at2"/>
<dbReference type="STRING" id="314285.KT71_14654"/>
<feature type="region of interest" description="Disordered" evidence="1">
    <location>
        <begin position="67"/>
        <end position="89"/>
    </location>
</feature>
<dbReference type="AlphaFoldDB" id="A4A824"/>
<name>A4A824_9GAMM</name>
<dbReference type="eggNOG" id="COG3203">
    <property type="taxonomic scope" value="Bacteria"/>
</dbReference>
<protein>
    <recommendedName>
        <fullName evidence="4">DUF1302 domain-containing protein</fullName>
    </recommendedName>
</protein>
<evidence type="ECO:0008006" key="4">
    <source>
        <dbReference type="Google" id="ProtNLM"/>
    </source>
</evidence>
<keyword evidence="3" id="KW-1185">Reference proteome</keyword>
<dbReference type="HOGENOM" id="CLU_929727_0_0_6"/>
<feature type="compositionally biased region" description="Polar residues" evidence="1">
    <location>
        <begin position="80"/>
        <end position="89"/>
    </location>
</feature>
<evidence type="ECO:0000313" key="3">
    <source>
        <dbReference type="Proteomes" id="UP000019205"/>
    </source>
</evidence>
<organism evidence="2 3">
    <name type="scientific">Congregibacter litoralis KT71</name>
    <dbReference type="NCBI Taxonomy" id="314285"/>
    <lineage>
        <taxon>Bacteria</taxon>
        <taxon>Pseudomonadati</taxon>
        <taxon>Pseudomonadota</taxon>
        <taxon>Gammaproteobacteria</taxon>
        <taxon>Cellvibrionales</taxon>
        <taxon>Halieaceae</taxon>
        <taxon>Congregibacter</taxon>
    </lineage>
</organism>
<dbReference type="InterPro" id="IPR010727">
    <property type="entry name" value="DUF1302"/>
</dbReference>
<proteinExistence type="predicted"/>
<evidence type="ECO:0000256" key="1">
    <source>
        <dbReference type="SAM" id="MobiDB-lite"/>
    </source>
</evidence>
<dbReference type="RefSeq" id="WP_023659610.1">
    <property type="nucleotide sequence ID" value="NZ_CM002299.1"/>
</dbReference>
<gene>
    <name evidence="2" type="ORF">KT71_14654</name>
</gene>
<dbReference type="Proteomes" id="UP000019205">
    <property type="component" value="Chromosome"/>
</dbReference>
<reference evidence="2 3" key="1">
    <citation type="journal article" date="2007" name="Proc. Natl. Acad. Sci. U.S.A.">
        <title>Characterization of a marine gammaproteobacterium capable of aerobic anoxygenic photosynthesis.</title>
        <authorList>
            <person name="Fuchs B.M."/>
            <person name="Spring S."/>
            <person name="Teeling H."/>
            <person name="Quast C."/>
            <person name="Wulf J."/>
            <person name="Schattenhofer M."/>
            <person name="Yan S."/>
            <person name="Ferriera S."/>
            <person name="Johnson J."/>
            <person name="Glockner F.O."/>
            <person name="Amann R."/>
        </authorList>
    </citation>
    <scope>NUCLEOTIDE SEQUENCE [LARGE SCALE GENOMIC DNA]</scope>
    <source>
        <strain evidence="2">KT71</strain>
    </source>
</reference>
<evidence type="ECO:0000313" key="2">
    <source>
        <dbReference type="EMBL" id="EAQ97819.2"/>
    </source>
</evidence>
<accession>A4A824</accession>
<dbReference type="Pfam" id="PF06980">
    <property type="entry name" value="DUF1302"/>
    <property type="match status" value="1"/>
</dbReference>
<comment type="caution">
    <text evidence="2">The sequence shown here is derived from an EMBL/GenBank/DDBJ whole genome shotgun (WGS) entry which is preliminary data.</text>
</comment>
<sequence>MNVCSKHLPQGGRRRFQPSALAFALALAGAAFTPVVSAAKFDLGPFEATFTSRLSVGASWRTEDPSHRVITPGNSAGRGQASSGTTDDGNLNYAKGDMYSLQFRGLHDLDLNAGSWGVFTRVKYWYDYEQANGEVRHGHAATNYAAGEELDLSGFQDLAQDKGFEFLDYYLYGEFDLGDKPLELRAGNMVLNWGENLFIQNGVNVVSPVDVTALRRPGSEIREALLPVGMLYANFGATYNLSVEAFYQYDWQRSILDECGTYWSSADPYGGGCNYLTASAALPDAAQVGTIFEIGRAPD</sequence>
<reference evidence="2 3" key="2">
    <citation type="journal article" date="2009" name="PLoS ONE">
        <title>The photosynthetic apparatus and its regulation in the aerobic gammaproteobacterium Congregibacter litoralis gen. nov., sp. nov.</title>
        <authorList>
            <person name="Spring S."/>
            <person name="Lunsdorf H."/>
            <person name="Fuchs B.M."/>
            <person name="Tindall B.J."/>
        </authorList>
    </citation>
    <scope>NUCLEOTIDE SEQUENCE [LARGE SCALE GENOMIC DNA]</scope>
    <source>
        <strain evidence="2">KT71</strain>
    </source>
</reference>
<dbReference type="EMBL" id="AAOA02000001">
    <property type="protein sequence ID" value="EAQ97819.2"/>
    <property type="molecule type" value="Genomic_DNA"/>
</dbReference>